<dbReference type="Pfam" id="PF00023">
    <property type="entry name" value="Ank"/>
    <property type="match status" value="1"/>
</dbReference>
<dbReference type="GO" id="GO:0047499">
    <property type="term" value="F:calcium-independent phospholipase A2 activity"/>
    <property type="evidence" value="ECO:0007669"/>
    <property type="project" value="InterPro"/>
</dbReference>
<dbReference type="GO" id="GO:0006629">
    <property type="term" value="P:lipid metabolic process"/>
    <property type="evidence" value="ECO:0007669"/>
    <property type="project" value="UniProtKB-KW"/>
</dbReference>
<sequence length="655" mass="72661">PGWIQTETTDGMGLKFEEMEDIQKQPIKKIGRPDDVANCVTFLASEESGLITGECLQVDGGAVYPIIEYPWNKVVEVKLEDYIRHQVCDREECLLMYSLDEINLYEIVLQKDIPNKSQTAFSICRFKQQSEAEKVFHLLKDKVPPLHLTCPQMITADTLQEVFSYIQENPTQHFVHICSHFGYVDALKYALTENPALVNLIDEASHKTPLLIATKKARLNAIQLLMTFKPNLDVSDKDGNNVLHFAATTNKEIIQCICNGLSQSPTEEQPSVKKSLILKLINTRNGSGFSPLHLACADDKPDCVKELLKNGADVNGASISDKCCSETITDNLNKQVIDQLEHKDMKNGGTPLHWTKSPQCLEPLLEMGCDINALNFQGETVLHVMVAKSKLPCIVTLLSYGADVNSLGPNGNTPLHLAVKGGDVSIVQALVVFRANVNCENSSGETPRHIAATSKKSPSQEMILYILHTVGAKRCKTPSSQSQCNDGCSVNCFFNGNPIESSPFNRITDICDSLLGQLTVENAVSTKQKSFQNGDIMNIDKDESTNIRLLCLDGGGVRGLILIQMLSVLEDMMHMKICDCFDWIAGTSTGAILALYIGLGNSANECRRLYFRLKDKIFVGLRPYDSEPFEKFLRQALGEETKMTDIVKPKYVYLI</sequence>
<name>A0A3S3RKF6_9ACAR</name>
<dbReference type="SUPFAM" id="SSF51735">
    <property type="entry name" value="NAD(P)-binding Rossmann-fold domains"/>
    <property type="match status" value="1"/>
</dbReference>
<comment type="caution">
    <text evidence="13">Lacks conserved residue(s) required for the propagation of feature annotation.</text>
</comment>
<dbReference type="Pfam" id="PF12796">
    <property type="entry name" value="Ank_2"/>
    <property type="match status" value="2"/>
</dbReference>
<dbReference type="GO" id="GO:0005739">
    <property type="term" value="C:mitochondrion"/>
    <property type="evidence" value="ECO:0007669"/>
    <property type="project" value="TreeGrafter"/>
</dbReference>
<dbReference type="InterPro" id="IPR047148">
    <property type="entry name" value="PLPL9"/>
</dbReference>
<dbReference type="GO" id="GO:2000304">
    <property type="term" value="P:positive regulation of ceramide biosynthetic process"/>
    <property type="evidence" value="ECO:0007669"/>
    <property type="project" value="TreeGrafter"/>
</dbReference>
<keyword evidence="5" id="KW-0677">Repeat</keyword>
<dbReference type="GO" id="GO:0044218">
    <property type="term" value="C:other organism cell membrane"/>
    <property type="evidence" value="ECO:0007669"/>
    <property type="project" value="UniProtKB-KW"/>
</dbReference>
<evidence type="ECO:0000256" key="11">
    <source>
        <dbReference type="ARBA" id="ARBA00023422"/>
    </source>
</evidence>
<evidence type="ECO:0000313" key="16">
    <source>
        <dbReference type="Proteomes" id="UP000285301"/>
    </source>
</evidence>
<gene>
    <name evidence="15" type="ORF">B4U79_09788</name>
</gene>
<keyword evidence="7" id="KW-0800">Toxin</keyword>
<dbReference type="SMART" id="SM00248">
    <property type="entry name" value="ANK"/>
    <property type="match status" value="8"/>
</dbReference>
<accession>A0A3S3RKF6</accession>
<dbReference type="Gene3D" id="3.40.1090.10">
    <property type="entry name" value="Cytosolic phospholipase A2 catalytic domain"/>
    <property type="match status" value="1"/>
</dbReference>
<dbReference type="STRING" id="1965070.A0A3S3RKF6"/>
<keyword evidence="10" id="KW-0472">Membrane</keyword>
<keyword evidence="7" id="KW-0528">Neurotoxin</keyword>
<dbReference type="InterPro" id="IPR002110">
    <property type="entry name" value="Ankyrin_rpt"/>
</dbReference>
<comment type="subcellular location">
    <subcellularLocation>
        <location evidence="1">Target cell membrane</location>
    </subcellularLocation>
</comment>
<dbReference type="Gene3D" id="3.40.50.720">
    <property type="entry name" value="NAD(P)-binding Rossmann-like Domain"/>
    <property type="match status" value="1"/>
</dbReference>
<evidence type="ECO:0000256" key="9">
    <source>
        <dbReference type="ARBA" id="ARBA00023098"/>
    </source>
</evidence>
<keyword evidence="3" id="KW-0268">Exocytosis</keyword>
<evidence type="ECO:0000256" key="5">
    <source>
        <dbReference type="ARBA" id="ARBA00022737"/>
    </source>
</evidence>
<dbReference type="InterPro" id="IPR036770">
    <property type="entry name" value="Ankyrin_rpt-contain_sf"/>
</dbReference>
<dbReference type="Proteomes" id="UP000285301">
    <property type="component" value="Unassembled WGS sequence"/>
</dbReference>
<feature type="short sequence motif" description="GXGXXG" evidence="13">
    <location>
        <begin position="554"/>
        <end position="559"/>
    </location>
</feature>
<evidence type="ECO:0000259" key="14">
    <source>
        <dbReference type="PROSITE" id="PS51635"/>
    </source>
</evidence>
<dbReference type="Pfam" id="PF13561">
    <property type="entry name" value="adh_short_C2"/>
    <property type="match status" value="1"/>
</dbReference>
<dbReference type="EMBL" id="NCKU01010079">
    <property type="protein sequence ID" value="RWS00978.1"/>
    <property type="molecule type" value="Genomic_DNA"/>
</dbReference>
<dbReference type="SUPFAM" id="SSF48403">
    <property type="entry name" value="Ankyrin repeat"/>
    <property type="match status" value="2"/>
</dbReference>
<evidence type="ECO:0000256" key="3">
    <source>
        <dbReference type="ARBA" id="ARBA00022483"/>
    </source>
</evidence>
<dbReference type="InterPro" id="IPR036291">
    <property type="entry name" value="NAD(P)-bd_dom_sf"/>
</dbReference>
<dbReference type="PANTHER" id="PTHR24139">
    <property type="entry name" value="CALCIUM-INDEPENDENT PHOSPHOLIPASE A2"/>
    <property type="match status" value="1"/>
</dbReference>
<feature type="non-terminal residue" evidence="15">
    <location>
        <position position="1"/>
    </location>
</feature>
<reference evidence="15 16" key="1">
    <citation type="journal article" date="2018" name="Gigascience">
        <title>Genomes of trombidid mites reveal novel predicted allergens and laterally-transferred genes associated with secondary metabolism.</title>
        <authorList>
            <person name="Dong X."/>
            <person name="Chaisiri K."/>
            <person name="Xia D."/>
            <person name="Armstrong S.D."/>
            <person name="Fang Y."/>
            <person name="Donnelly M.J."/>
            <person name="Kadowaki T."/>
            <person name="McGarry J.W."/>
            <person name="Darby A.C."/>
            <person name="Makepeace B.L."/>
        </authorList>
    </citation>
    <scope>NUCLEOTIDE SEQUENCE [LARGE SCALE GENOMIC DNA]</scope>
    <source>
        <strain evidence="15">UoL-WK</strain>
    </source>
</reference>
<dbReference type="OrthoDB" id="10021675at2759"/>
<dbReference type="PROSITE" id="PS51635">
    <property type="entry name" value="PNPLA"/>
    <property type="match status" value="1"/>
</dbReference>
<dbReference type="InterPro" id="IPR002347">
    <property type="entry name" value="SDR_fam"/>
</dbReference>
<feature type="short sequence motif" description="GXSXG" evidence="13">
    <location>
        <begin position="586"/>
        <end position="590"/>
    </location>
</feature>
<keyword evidence="8 12" id="KW-0040">ANK repeat</keyword>
<feature type="repeat" description="ANK" evidence="12">
    <location>
        <begin position="410"/>
        <end position="442"/>
    </location>
</feature>
<evidence type="ECO:0000256" key="8">
    <source>
        <dbReference type="ARBA" id="ARBA00023043"/>
    </source>
</evidence>
<keyword evidence="7" id="KW-0638">Presynaptic neurotoxin</keyword>
<dbReference type="Gene3D" id="1.25.40.20">
    <property type="entry name" value="Ankyrin repeat-containing domain"/>
    <property type="match status" value="3"/>
</dbReference>
<keyword evidence="9" id="KW-0443">Lipid metabolism</keyword>
<dbReference type="PROSITE" id="PS50088">
    <property type="entry name" value="ANK_REPEAT"/>
    <property type="match status" value="3"/>
</dbReference>
<comment type="catalytic activity">
    <reaction evidence="11">
        <text>a 1,2-diacyl-sn-glycero-3-phosphocholine + H2O = a 1-acyl-sn-glycero-3-phosphocholine + a fatty acid + H(+)</text>
        <dbReference type="Rhea" id="RHEA:15801"/>
        <dbReference type="ChEBI" id="CHEBI:15377"/>
        <dbReference type="ChEBI" id="CHEBI:15378"/>
        <dbReference type="ChEBI" id="CHEBI:28868"/>
        <dbReference type="ChEBI" id="CHEBI:57643"/>
        <dbReference type="ChEBI" id="CHEBI:58168"/>
        <dbReference type="EC" id="3.1.1.4"/>
    </reaction>
    <physiologicalReaction direction="left-to-right" evidence="11">
        <dbReference type="Rhea" id="RHEA:15802"/>
    </physiologicalReaction>
</comment>
<feature type="domain" description="PNPLA" evidence="14">
    <location>
        <begin position="550"/>
        <end position="655"/>
    </location>
</feature>
<organism evidence="15 16">
    <name type="scientific">Dinothrombium tinctorium</name>
    <dbReference type="NCBI Taxonomy" id="1965070"/>
    <lineage>
        <taxon>Eukaryota</taxon>
        <taxon>Metazoa</taxon>
        <taxon>Ecdysozoa</taxon>
        <taxon>Arthropoda</taxon>
        <taxon>Chelicerata</taxon>
        <taxon>Arachnida</taxon>
        <taxon>Acari</taxon>
        <taxon>Acariformes</taxon>
        <taxon>Trombidiformes</taxon>
        <taxon>Prostigmata</taxon>
        <taxon>Anystina</taxon>
        <taxon>Parasitengona</taxon>
        <taxon>Trombidioidea</taxon>
        <taxon>Trombidiidae</taxon>
        <taxon>Dinothrombium</taxon>
    </lineage>
</organism>
<keyword evidence="10" id="KW-1053">Target membrane</keyword>
<dbReference type="InterPro" id="IPR002641">
    <property type="entry name" value="PNPLA_dom"/>
</dbReference>
<comment type="caution">
    <text evidence="15">The sequence shown here is derived from an EMBL/GenBank/DDBJ whole genome shotgun (WGS) entry which is preliminary data.</text>
</comment>
<dbReference type="EC" id="3.1.1.4" evidence="2"/>
<keyword evidence="16" id="KW-1185">Reference proteome</keyword>
<evidence type="ECO:0000256" key="13">
    <source>
        <dbReference type="PROSITE-ProRule" id="PRU01161"/>
    </source>
</evidence>
<dbReference type="AlphaFoldDB" id="A0A3S3RKF6"/>
<proteinExistence type="predicted"/>
<keyword evidence="6" id="KW-0378">Hydrolase</keyword>
<dbReference type="PANTHER" id="PTHR24139:SF34">
    <property type="entry name" value="85_88 KDA CALCIUM-INDEPENDENT PHOSPHOLIPASE A2"/>
    <property type="match status" value="1"/>
</dbReference>
<evidence type="ECO:0000256" key="4">
    <source>
        <dbReference type="ARBA" id="ARBA00022537"/>
    </source>
</evidence>
<dbReference type="GO" id="GO:0044231">
    <property type="term" value="C:host cell presynaptic membrane"/>
    <property type="evidence" value="ECO:0007669"/>
    <property type="project" value="UniProtKB-KW"/>
</dbReference>
<dbReference type="GO" id="GO:0006887">
    <property type="term" value="P:exocytosis"/>
    <property type="evidence" value="ECO:0007669"/>
    <property type="project" value="UniProtKB-KW"/>
</dbReference>
<evidence type="ECO:0000256" key="7">
    <source>
        <dbReference type="ARBA" id="ARBA00023028"/>
    </source>
</evidence>
<evidence type="ECO:0000256" key="12">
    <source>
        <dbReference type="PROSITE-ProRule" id="PRU00023"/>
    </source>
</evidence>
<evidence type="ECO:0000256" key="2">
    <source>
        <dbReference type="ARBA" id="ARBA00013278"/>
    </source>
</evidence>
<dbReference type="InterPro" id="IPR016035">
    <property type="entry name" value="Acyl_Trfase/lysoPLipase"/>
</dbReference>
<dbReference type="Pfam" id="PF01734">
    <property type="entry name" value="Patatin"/>
    <property type="match status" value="1"/>
</dbReference>
<evidence type="ECO:0000256" key="6">
    <source>
        <dbReference type="ARBA" id="ARBA00022801"/>
    </source>
</evidence>
<feature type="repeat" description="ANK" evidence="12">
    <location>
        <begin position="377"/>
        <end position="409"/>
    </location>
</feature>
<feature type="repeat" description="ANK" evidence="12">
    <location>
        <begin position="287"/>
        <end position="319"/>
    </location>
</feature>
<dbReference type="PROSITE" id="PS50297">
    <property type="entry name" value="ANK_REP_REGION"/>
    <property type="match status" value="3"/>
</dbReference>
<evidence type="ECO:0000256" key="1">
    <source>
        <dbReference type="ARBA" id="ARBA00004175"/>
    </source>
</evidence>
<keyword evidence="4" id="KW-1052">Target cell membrane</keyword>
<evidence type="ECO:0000313" key="15">
    <source>
        <dbReference type="EMBL" id="RWS00978.1"/>
    </source>
</evidence>
<protein>
    <recommendedName>
        <fullName evidence="2">phospholipase A2</fullName>
        <ecNumber evidence="2">3.1.1.4</ecNumber>
    </recommendedName>
</protein>
<evidence type="ECO:0000256" key="10">
    <source>
        <dbReference type="ARBA" id="ARBA00023298"/>
    </source>
</evidence>
<dbReference type="GO" id="GO:0052816">
    <property type="term" value="F:long-chain fatty acyl-CoA hydrolase activity"/>
    <property type="evidence" value="ECO:0007669"/>
    <property type="project" value="TreeGrafter"/>
</dbReference>
<dbReference type="SUPFAM" id="SSF52151">
    <property type="entry name" value="FabD/lysophospholipase-like"/>
    <property type="match status" value="1"/>
</dbReference>